<protein>
    <submittedName>
        <fullName evidence="3">Fumarylacetoacetase-like C-terminal domain-containing protein</fullName>
    </submittedName>
</protein>
<accession>A0A9P1BIE1</accession>
<sequence length="166" mass="19252">MKHLQAKVEYLEHENASKDDWCRKRDEAARKLEGTLRTKESSFEAQLARKDQELEAKIQDIRGLEAKVRNLEDQVLFDRRQVEEIKSAHHALYQEKATRERELQEKSEELTKFLLELDAKSAGDVPSAIKGSCEAFEDAENSRLKEQLAKSEADLLMLQQWHAQMA</sequence>
<dbReference type="EMBL" id="CAMXCT030000054">
    <property type="protein sequence ID" value="CAL4760432.1"/>
    <property type="molecule type" value="Genomic_DNA"/>
</dbReference>
<comment type="caution">
    <text evidence="2">The sequence shown here is derived from an EMBL/GenBank/DDBJ whole genome shotgun (WGS) entry which is preliminary data.</text>
</comment>
<dbReference type="EMBL" id="CAMXCT010000054">
    <property type="protein sequence ID" value="CAI3973120.1"/>
    <property type="molecule type" value="Genomic_DNA"/>
</dbReference>
<evidence type="ECO:0000256" key="1">
    <source>
        <dbReference type="SAM" id="Coils"/>
    </source>
</evidence>
<dbReference type="EMBL" id="CAMXCT020000054">
    <property type="protein sequence ID" value="CAL1126495.1"/>
    <property type="molecule type" value="Genomic_DNA"/>
</dbReference>
<reference evidence="2" key="1">
    <citation type="submission" date="2022-10" db="EMBL/GenBank/DDBJ databases">
        <authorList>
            <person name="Chen Y."/>
            <person name="Dougan E. K."/>
            <person name="Chan C."/>
            <person name="Rhodes N."/>
            <person name="Thang M."/>
        </authorList>
    </citation>
    <scope>NUCLEOTIDE SEQUENCE</scope>
</reference>
<proteinExistence type="predicted"/>
<dbReference type="Proteomes" id="UP001152797">
    <property type="component" value="Unassembled WGS sequence"/>
</dbReference>
<evidence type="ECO:0000313" key="3">
    <source>
        <dbReference type="EMBL" id="CAL4760432.1"/>
    </source>
</evidence>
<evidence type="ECO:0000313" key="4">
    <source>
        <dbReference type="Proteomes" id="UP001152797"/>
    </source>
</evidence>
<feature type="coiled-coil region" evidence="1">
    <location>
        <begin position="47"/>
        <end position="81"/>
    </location>
</feature>
<keyword evidence="1" id="KW-0175">Coiled coil</keyword>
<organism evidence="2">
    <name type="scientific">Cladocopium goreaui</name>
    <dbReference type="NCBI Taxonomy" id="2562237"/>
    <lineage>
        <taxon>Eukaryota</taxon>
        <taxon>Sar</taxon>
        <taxon>Alveolata</taxon>
        <taxon>Dinophyceae</taxon>
        <taxon>Suessiales</taxon>
        <taxon>Symbiodiniaceae</taxon>
        <taxon>Cladocopium</taxon>
    </lineage>
</organism>
<gene>
    <name evidence="2" type="ORF">C1SCF055_LOCUS1644</name>
</gene>
<name>A0A9P1BIE1_9DINO</name>
<keyword evidence="4" id="KW-1185">Reference proteome</keyword>
<dbReference type="OrthoDB" id="437376at2759"/>
<reference evidence="3 4" key="2">
    <citation type="submission" date="2024-05" db="EMBL/GenBank/DDBJ databases">
        <authorList>
            <person name="Chen Y."/>
            <person name="Shah S."/>
            <person name="Dougan E. K."/>
            <person name="Thang M."/>
            <person name="Chan C."/>
        </authorList>
    </citation>
    <scope>NUCLEOTIDE SEQUENCE [LARGE SCALE GENOMIC DNA]</scope>
</reference>
<dbReference type="AlphaFoldDB" id="A0A9P1BIE1"/>
<evidence type="ECO:0000313" key="2">
    <source>
        <dbReference type="EMBL" id="CAI3973120.1"/>
    </source>
</evidence>